<dbReference type="EMBL" id="LAZR01029360">
    <property type="protein sequence ID" value="KKL59810.1"/>
    <property type="molecule type" value="Genomic_DNA"/>
</dbReference>
<name>A0A0F9FR54_9ZZZZ</name>
<comment type="caution">
    <text evidence="1">The sequence shown here is derived from an EMBL/GenBank/DDBJ whole genome shotgun (WGS) entry which is preliminary data.</text>
</comment>
<dbReference type="PROSITE" id="PS51318">
    <property type="entry name" value="TAT"/>
    <property type="match status" value="1"/>
</dbReference>
<gene>
    <name evidence="1" type="ORF">LCGC14_2211610</name>
</gene>
<sequence length="190" mass="21550">MSRSTRRDFVGGTIAGAAMAIVSSAERAFSKTTEPVEAAVFVLTYPAGEVVNLKGIINDNFREAAKMASQLRKPGERWVVMAGMDWSIHCVPDRPNKVQERVGVLFEFEEGLPRCNARVWDHTTGREFHQVKYCNTATGEICYYRNEGIKPGDYYAKIKTPFIVITEWVKDLRVKCEGDPEVFRSDQHQR</sequence>
<organism evidence="1">
    <name type="scientific">marine sediment metagenome</name>
    <dbReference type="NCBI Taxonomy" id="412755"/>
    <lineage>
        <taxon>unclassified sequences</taxon>
        <taxon>metagenomes</taxon>
        <taxon>ecological metagenomes</taxon>
    </lineage>
</organism>
<evidence type="ECO:0000313" key="1">
    <source>
        <dbReference type="EMBL" id="KKL59810.1"/>
    </source>
</evidence>
<dbReference type="AlphaFoldDB" id="A0A0F9FR54"/>
<reference evidence="1" key="1">
    <citation type="journal article" date="2015" name="Nature">
        <title>Complex archaea that bridge the gap between prokaryotes and eukaryotes.</title>
        <authorList>
            <person name="Spang A."/>
            <person name="Saw J.H."/>
            <person name="Jorgensen S.L."/>
            <person name="Zaremba-Niedzwiedzka K."/>
            <person name="Martijn J."/>
            <person name="Lind A.E."/>
            <person name="van Eijk R."/>
            <person name="Schleper C."/>
            <person name="Guy L."/>
            <person name="Ettema T.J."/>
        </authorList>
    </citation>
    <scope>NUCLEOTIDE SEQUENCE</scope>
</reference>
<dbReference type="InterPro" id="IPR006311">
    <property type="entry name" value="TAT_signal"/>
</dbReference>
<accession>A0A0F9FR54</accession>
<proteinExistence type="predicted"/>
<protein>
    <submittedName>
        <fullName evidence="1">Uncharacterized protein</fullName>
    </submittedName>
</protein>